<evidence type="ECO:0008006" key="4">
    <source>
        <dbReference type="Google" id="ProtNLM"/>
    </source>
</evidence>
<organism evidence="2 3">
    <name type="scientific">Lophiotrema nucula</name>
    <dbReference type="NCBI Taxonomy" id="690887"/>
    <lineage>
        <taxon>Eukaryota</taxon>
        <taxon>Fungi</taxon>
        <taxon>Dikarya</taxon>
        <taxon>Ascomycota</taxon>
        <taxon>Pezizomycotina</taxon>
        <taxon>Dothideomycetes</taxon>
        <taxon>Pleosporomycetidae</taxon>
        <taxon>Pleosporales</taxon>
        <taxon>Lophiotremataceae</taxon>
        <taxon>Lophiotrema</taxon>
    </lineage>
</organism>
<dbReference type="AlphaFoldDB" id="A0A6A5ZMP7"/>
<dbReference type="OrthoDB" id="3894566at2759"/>
<name>A0A6A5ZMP7_9PLEO</name>
<gene>
    <name evidence="2" type="ORF">BDV96DRAFT_464652</name>
</gene>
<feature type="non-terminal residue" evidence="2">
    <location>
        <position position="256"/>
    </location>
</feature>
<feature type="non-terminal residue" evidence="2">
    <location>
        <position position="1"/>
    </location>
</feature>
<dbReference type="Proteomes" id="UP000799770">
    <property type="component" value="Unassembled WGS sequence"/>
</dbReference>
<sequence>ALLTLPRELRDQIYSNLLLPEHVFTSTAKPDTYDLHRSTKKSPATYIDTRIYLPARPPPNVLLTCRQLREELLQFTAHVLNATNTIPVPSLKPVEESESNRLAARANTNLEEATEQAHDARVVRFTLEIERATRGAFGFYKAVRDTLSPRFLGLLPVLGPVKKIKFTVWVGFEWWSLPRQSRGRTVGKPNALFVAVEEVLKYLPLVEEIQVDVLMHVADYWNWDMADEHKDGVQAWLDHSVCNNQAGRIKRVYRRL</sequence>
<evidence type="ECO:0000313" key="2">
    <source>
        <dbReference type="EMBL" id="KAF2120143.1"/>
    </source>
</evidence>
<evidence type="ECO:0000256" key="1">
    <source>
        <dbReference type="SAM" id="Coils"/>
    </source>
</evidence>
<reference evidence="2" key="1">
    <citation type="journal article" date="2020" name="Stud. Mycol.">
        <title>101 Dothideomycetes genomes: a test case for predicting lifestyles and emergence of pathogens.</title>
        <authorList>
            <person name="Haridas S."/>
            <person name="Albert R."/>
            <person name="Binder M."/>
            <person name="Bloem J."/>
            <person name="Labutti K."/>
            <person name="Salamov A."/>
            <person name="Andreopoulos B."/>
            <person name="Baker S."/>
            <person name="Barry K."/>
            <person name="Bills G."/>
            <person name="Bluhm B."/>
            <person name="Cannon C."/>
            <person name="Castanera R."/>
            <person name="Culley D."/>
            <person name="Daum C."/>
            <person name="Ezra D."/>
            <person name="Gonzalez J."/>
            <person name="Henrissat B."/>
            <person name="Kuo A."/>
            <person name="Liang C."/>
            <person name="Lipzen A."/>
            <person name="Lutzoni F."/>
            <person name="Magnuson J."/>
            <person name="Mondo S."/>
            <person name="Nolan M."/>
            <person name="Ohm R."/>
            <person name="Pangilinan J."/>
            <person name="Park H.-J."/>
            <person name="Ramirez L."/>
            <person name="Alfaro M."/>
            <person name="Sun H."/>
            <person name="Tritt A."/>
            <person name="Yoshinaga Y."/>
            <person name="Zwiers L.-H."/>
            <person name="Turgeon B."/>
            <person name="Goodwin S."/>
            <person name="Spatafora J."/>
            <person name="Crous P."/>
            <person name="Grigoriev I."/>
        </authorList>
    </citation>
    <scope>NUCLEOTIDE SEQUENCE</scope>
    <source>
        <strain evidence="2">CBS 627.86</strain>
    </source>
</reference>
<feature type="coiled-coil region" evidence="1">
    <location>
        <begin position="96"/>
        <end position="123"/>
    </location>
</feature>
<dbReference type="EMBL" id="ML977314">
    <property type="protein sequence ID" value="KAF2120143.1"/>
    <property type="molecule type" value="Genomic_DNA"/>
</dbReference>
<keyword evidence="1" id="KW-0175">Coiled coil</keyword>
<proteinExistence type="predicted"/>
<evidence type="ECO:0000313" key="3">
    <source>
        <dbReference type="Proteomes" id="UP000799770"/>
    </source>
</evidence>
<keyword evidence="3" id="KW-1185">Reference proteome</keyword>
<protein>
    <recommendedName>
        <fullName evidence="4">F-box domain-containing protein</fullName>
    </recommendedName>
</protein>
<accession>A0A6A5ZMP7</accession>